<name>A0A1I0XHR2_9FLAO</name>
<reference evidence="2" key="1">
    <citation type="submission" date="2016-10" db="EMBL/GenBank/DDBJ databases">
        <authorList>
            <person name="Varghese N."/>
            <person name="Submissions S."/>
        </authorList>
    </citation>
    <scope>NUCLEOTIDE SEQUENCE [LARGE SCALE GENOMIC DNA]</scope>
    <source>
        <strain evidence="2">DSM 21789</strain>
    </source>
</reference>
<dbReference type="Proteomes" id="UP000199604">
    <property type="component" value="Unassembled WGS sequence"/>
</dbReference>
<evidence type="ECO:0000313" key="1">
    <source>
        <dbReference type="EMBL" id="SFB00552.1"/>
    </source>
</evidence>
<accession>A0A1I0XHR2</accession>
<protein>
    <recommendedName>
        <fullName evidence="3">IPExxxVDY family protein</fullName>
    </recommendedName>
</protein>
<dbReference type="RefSeq" id="WP_091475148.1">
    <property type="nucleotide sequence ID" value="NZ_FOJT01000003.1"/>
</dbReference>
<dbReference type="OrthoDB" id="676614at2"/>
<keyword evidence="2" id="KW-1185">Reference proteome</keyword>
<gene>
    <name evidence="1" type="ORF">SAMN05660845_1265</name>
</gene>
<evidence type="ECO:0000313" key="2">
    <source>
        <dbReference type="Proteomes" id="UP000199604"/>
    </source>
</evidence>
<dbReference type="InterPro" id="IPR047690">
    <property type="entry name" value="IPExxxVDY_fam"/>
</dbReference>
<evidence type="ECO:0008006" key="3">
    <source>
        <dbReference type="Google" id="ProtNLM"/>
    </source>
</evidence>
<sequence length="159" mass="18784">MAIHKLHLEDFDQVDYNLIAIHTAQEDYKLAFKLNQKLTISLSKNENEIPVEIQEKITHFSRFTYDDEEKMVVWDLIQNKQKIDLPVQNLPANLFENKNFTRRVSLVSELKKVDFFLKIEHDSQYKIKDIISKINKIDSISAVYEINANEIKSKNNLIF</sequence>
<dbReference type="STRING" id="498292.SAMN05660845_1265"/>
<organism evidence="1 2">
    <name type="scientific">Flavobacterium swingsii</name>
    <dbReference type="NCBI Taxonomy" id="498292"/>
    <lineage>
        <taxon>Bacteria</taxon>
        <taxon>Pseudomonadati</taxon>
        <taxon>Bacteroidota</taxon>
        <taxon>Flavobacteriia</taxon>
        <taxon>Flavobacteriales</taxon>
        <taxon>Flavobacteriaceae</taxon>
        <taxon>Flavobacterium</taxon>
    </lineage>
</organism>
<dbReference type="NCBIfam" id="NF033205">
    <property type="entry name" value="IPExxxVDY"/>
    <property type="match status" value="1"/>
</dbReference>
<dbReference type="AlphaFoldDB" id="A0A1I0XHR2"/>
<proteinExistence type="predicted"/>
<dbReference type="EMBL" id="FOJT01000003">
    <property type="protein sequence ID" value="SFB00552.1"/>
    <property type="molecule type" value="Genomic_DNA"/>
</dbReference>